<dbReference type="PANTHER" id="PTHR37610">
    <property type="entry name" value="CCHC-TYPE DOMAIN-CONTAINING PROTEIN"/>
    <property type="match status" value="1"/>
</dbReference>
<evidence type="ECO:0000313" key="1">
    <source>
        <dbReference type="EMBL" id="JAP21094.1"/>
    </source>
</evidence>
<sequence>MGLVDGTCFKDKFPGIEGNRERVNVIMLAWIMNSVDKGLLGGIMYASCAQHVWKDLYKSYNKIDGSRTFKEIAIINSRNTFCVYLLLKIERHVGGI</sequence>
<proteinExistence type="predicted"/>
<name>A0A0V0HNE6_SOLCH</name>
<dbReference type="AlphaFoldDB" id="A0A0V0HNE6"/>
<dbReference type="PANTHER" id="PTHR37610:SF85">
    <property type="entry name" value="REVERSE TRANSCRIPTASE DOMAIN-CONTAINING PROTEIN"/>
    <property type="match status" value="1"/>
</dbReference>
<dbReference type="EMBL" id="GEDG01018085">
    <property type="protein sequence ID" value="JAP21094.1"/>
    <property type="molecule type" value="Transcribed_RNA"/>
</dbReference>
<protein>
    <submittedName>
        <fullName evidence="1">Putative ovule protein</fullName>
    </submittedName>
</protein>
<organism evidence="1">
    <name type="scientific">Solanum chacoense</name>
    <name type="common">Chaco potato</name>
    <dbReference type="NCBI Taxonomy" id="4108"/>
    <lineage>
        <taxon>Eukaryota</taxon>
        <taxon>Viridiplantae</taxon>
        <taxon>Streptophyta</taxon>
        <taxon>Embryophyta</taxon>
        <taxon>Tracheophyta</taxon>
        <taxon>Spermatophyta</taxon>
        <taxon>Magnoliopsida</taxon>
        <taxon>eudicotyledons</taxon>
        <taxon>Gunneridae</taxon>
        <taxon>Pentapetalae</taxon>
        <taxon>asterids</taxon>
        <taxon>lamiids</taxon>
        <taxon>Solanales</taxon>
        <taxon>Solanaceae</taxon>
        <taxon>Solanoideae</taxon>
        <taxon>Solaneae</taxon>
        <taxon>Solanum</taxon>
    </lineage>
</organism>
<reference evidence="1" key="1">
    <citation type="submission" date="2015-12" db="EMBL/GenBank/DDBJ databases">
        <title>Gene expression during late stages of embryo sac development: a critical building block for successful pollen-pistil interactions.</title>
        <authorList>
            <person name="Liu Y."/>
            <person name="Joly V."/>
            <person name="Sabar M."/>
            <person name="Matton D.P."/>
        </authorList>
    </citation>
    <scope>NUCLEOTIDE SEQUENCE</scope>
</reference>
<accession>A0A0V0HNE6</accession>